<dbReference type="Gene3D" id="2.60.470.10">
    <property type="entry name" value="Acid-sensing ion channels like domains"/>
    <property type="match status" value="1"/>
</dbReference>
<evidence type="ECO:0000256" key="4">
    <source>
        <dbReference type="ARBA" id="ARBA00022461"/>
    </source>
</evidence>
<dbReference type="Pfam" id="PF00858">
    <property type="entry name" value="ASC"/>
    <property type="match status" value="1"/>
</dbReference>
<organism evidence="14 15">
    <name type="scientific">Parnassius mnemosyne</name>
    <name type="common">clouded apollo</name>
    <dbReference type="NCBI Taxonomy" id="213953"/>
    <lineage>
        <taxon>Eukaryota</taxon>
        <taxon>Metazoa</taxon>
        <taxon>Ecdysozoa</taxon>
        <taxon>Arthropoda</taxon>
        <taxon>Hexapoda</taxon>
        <taxon>Insecta</taxon>
        <taxon>Pterygota</taxon>
        <taxon>Neoptera</taxon>
        <taxon>Endopterygota</taxon>
        <taxon>Lepidoptera</taxon>
        <taxon>Glossata</taxon>
        <taxon>Ditrysia</taxon>
        <taxon>Papilionoidea</taxon>
        <taxon>Papilionidae</taxon>
        <taxon>Parnassiinae</taxon>
        <taxon>Parnassini</taxon>
        <taxon>Parnassius</taxon>
        <taxon>Driopa</taxon>
    </lineage>
</organism>
<dbReference type="EMBL" id="CAVLGL010000159">
    <property type="protein sequence ID" value="CAK1604615.1"/>
    <property type="molecule type" value="Genomic_DNA"/>
</dbReference>
<evidence type="ECO:0000256" key="9">
    <source>
        <dbReference type="ARBA" id="ARBA00023136"/>
    </source>
</evidence>
<name>A0AAV1MBH3_9NEOP</name>
<evidence type="ECO:0000256" key="12">
    <source>
        <dbReference type="RuleBase" id="RU000679"/>
    </source>
</evidence>
<accession>A0AAV1MBH3</accession>
<evidence type="ECO:0000256" key="5">
    <source>
        <dbReference type="ARBA" id="ARBA00022692"/>
    </source>
</evidence>
<dbReference type="PRINTS" id="PR01078">
    <property type="entry name" value="AMINACHANNEL"/>
</dbReference>
<keyword evidence="8 12" id="KW-0406">Ion transport</keyword>
<comment type="caution">
    <text evidence="14">The sequence shown here is derived from an EMBL/GenBank/DDBJ whole genome shotgun (WGS) entry which is preliminary data.</text>
</comment>
<evidence type="ECO:0000256" key="3">
    <source>
        <dbReference type="ARBA" id="ARBA00022448"/>
    </source>
</evidence>
<evidence type="ECO:0000256" key="6">
    <source>
        <dbReference type="ARBA" id="ARBA00022989"/>
    </source>
</evidence>
<dbReference type="GO" id="GO:0005886">
    <property type="term" value="C:plasma membrane"/>
    <property type="evidence" value="ECO:0007669"/>
    <property type="project" value="TreeGrafter"/>
</dbReference>
<evidence type="ECO:0000256" key="10">
    <source>
        <dbReference type="ARBA" id="ARBA00023201"/>
    </source>
</evidence>
<feature type="transmembrane region" description="Helical" evidence="13">
    <location>
        <begin position="470"/>
        <end position="487"/>
    </location>
</feature>
<sequence>MFVKKKQSNVVKSKYLIQSISTLHGTTQLSILSGKNENIWKGILILNLILTIAFVLVIRNRYNNDQIITRISNHCKLNQIPFPAISICNLNIVSKRASESIIRLLISHNITQKNIEKFLHDLPILKDYGRSTRNIDDFETIMSIMKGHYFTVESLMEEVHQKCESLLLYCAFNRKVKNCGDIFERIKTYEGHCCAFNYAALNDDSDISKFSKDEDIEYYEDPSGEDVQPNERIIVTSESGRGSGLSVVFNVEPEDYPIWSSTPYFGAKILISDPNDYPETTVLYKLISLRESIDIKVEPMVFQSENDIRHVAPEKRACWFHDEVFLEHTDRYSYETCKTECKMHRFLENCGCIPYKYPREKSTPICEFKNLQCLKNMTAYRFKGQKPCIPVCYMECRDKKYSITSDLTPFVPELFSPNITNGRNISELSALQVYYAKSSCNSYKLMLLMDFNHFIATYGGIFTLSFGASILTLCELVYLFVSFLLSLSQRKMR</sequence>
<reference evidence="14 15" key="1">
    <citation type="submission" date="2023-11" db="EMBL/GenBank/DDBJ databases">
        <authorList>
            <person name="Hedman E."/>
            <person name="Englund M."/>
            <person name="Stromberg M."/>
            <person name="Nyberg Akerstrom W."/>
            <person name="Nylinder S."/>
            <person name="Jareborg N."/>
            <person name="Kallberg Y."/>
            <person name="Kronander E."/>
        </authorList>
    </citation>
    <scope>NUCLEOTIDE SEQUENCE [LARGE SCALE GENOMIC DNA]</scope>
</reference>
<evidence type="ECO:0000256" key="11">
    <source>
        <dbReference type="ARBA" id="ARBA00023303"/>
    </source>
</evidence>
<keyword evidence="4 12" id="KW-0894">Sodium channel</keyword>
<proteinExistence type="inferred from homology"/>
<dbReference type="Gene3D" id="1.10.287.770">
    <property type="entry name" value="YojJ-like"/>
    <property type="match status" value="1"/>
</dbReference>
<evidence type="ECO:0000256" key="8">
    <source>
        <dbReference type="ARBA" id="ARBA00023065"/>
    </source>
</evidence>
<keyword evidence="3 12" id="KW-0813">Transport</keyword>
<comment type="similarity">
    <text evidence="2 12">Belongs to the amiloride-sensitive sodium channel (TC 1.A.6) family.</text>
</comment>
<dbReference type="AlphaFoldDB" id="A0AAV1MBH3"/>
<keyword evidence="6 13" id="KW-1133">Transmembrane helix</keyword>
<keyword evidence="5 12" id="KW-0812">Transmembrane</keyword>
<dbReference type="PANTHER" id="PTHR11690">
    <property type="entry name" value="AMILORIDE-SENSITIVE SODIUM CHANNEL-RELATED"/>
    <property type="match status" value="1"/>
</dbReference>
<evidence type="ECO:0000256" key="13">
    <source>
        <dbReference type="SAM" id="Phobius"/>
    </source>
</evidence>
<evidence type="ECO:0008006" key="16">
    <source>
        <dbReference type="Google" id="ProtNLM"/>
    </source>
</evidence>
<evidence type="ECO:0000256" key="7">
    <source>
        <dbReference type="ARBA" id="ARBA00023053"/>
    </source>
</evidence>
<dbReference type="InterPro" id="IPR001873">
    <property type="entry name" value="ENaC"/>
</dbReference>
<keyword evidence="10 12" id="KW-0739">Sodium transport</keyword>
<keyword evidence="15" id="KW-1185">Reference proteome</keyword>
<feature type="transmembrane region" description="Helical" evidence="13">
    <location>
        <begin position="39"/>
        <end position="58"/>
    </location>
</feature>
<dbReference type="GO" id="GO:0015280">
    <property type="term" value="F:ligand-gated sodium channel activity"/>
    <property type="evidence" value="ECO:0007669"/>
    <property type="project" value="TreeGrafter"/>
</dbReference>
<evidence type="ECO:0000313" key="14">
    <source>
        <dbReference type="EMBL" id="CAK1604615.1"/>
    </source>
</evidence>
<keyword evidence="9 13" id="KW-0472">Membrane</keyword>
<keyword evidence="7" id="KW-0915">Sodium</keyword>
<evidence type="ECO:0000256" key="2">
    <source>
        <dbReference type="ARBA" id="ARBA00007193"/>
    </source>
</evidence>
<keyword evidence="11 12" id="KW-0407">Ion channel</keyword>
<gene>
    <name evidence="14" type="ORF">PARMNEM_LOCUS22810</name>
</gene>
<dbReference type="PANTHER" id="PTHR11690:SF237">
    <property type="entry name" value="PICKPOCKET 16-RELATED"/>
    <property type="match status" value="1"/>
</dbReference>
<evidence type="ECO:0000256" key="1">
    <source>
        <dbReference type="ARBA" id="ARBA00004141"/>
    </source>
</evidence>
<evidence type="ECO:0000313" key="15">
    <source>
        <dbReference type="Proteomes" id="UP001314205"/>
    </source>
</evidence>
<dbReference type="Proteomes" id="UP001314205">
    <property type="component" value="Unassembled WGS sequence"/>
</dbReference>
<comment type="subcellular location">
    <subcellularLocation>
        <location evidence="1">Membrane</location>
        <topology evidence="1">Multi-pass membrane protein</topology>
    </subcellularLocation>
</comment>
<protein>
    <recommendedName>
        <fullName evidence="16">Sodium channel protein Nach</fullName>
    </recommendedName>
</protein>